<dbReference type="Pfam" id="PF00501">
    <property type="entry name" value="AMP-binding"/>
    <property type="match status" value="1"/>
</dbReference>
<dbReference type="InterPro" id="IPR045851">
    <property type="entry name" value="AMP-bd_C_sf"/>
</dbReference>
<dbReference type="InterPro" id="IPR042099">
    <property type="entry name" value="ANL_N_sf"/>
</dbReference>
<dbReference type="InterPro" id="IPR025110">
    <property type="entry name" value="AMP-bd_C"/>
</dbReference>
<sequence length="1263" mass="131352">MTTATSAAVPQLSLETVAEIAAGTAGVRDAAAVRDRRLRVTATRRAASGPGSGGGEAGRGTAVPADRPALVRGPEPVLPPDAVPTLPQALARAARVAPGRGTTYLLPDGSTDRQTYAELYEDARRMLGGLRRHGLAPGDPVLLQCADSRTFVTAWWACVLGGFLPTPLAPAPEYATDNAAVRKLAAAWDLLGRPPVIADPGLCEGVRSLAGRLPGGEAPRVLASDALPDPEPADWTVPDPDALIVNLLTSGSTGTPKCVQHRHRTIVARSYAAIAANGFTEHDVSLNWMPLDHVGGMIMYNLRDVFLACEHVNVRTESVIRRPLLWLDCLDRFRATNTWAPNFAFSLVCQRAEEIAAGSWDLSRLTNICNAGEAVVARTALRFVELLAPHALPADAMVPCWGMSETSSGVTYTRMHRDDAAVGTVSLVPASLDGELRELPAGTPGAVVVTEVGSPVPGVALRIVDQEGEVLPEGRVGRLHVSGDTVLSGYAYNERANRESFTADGWFDTGDLGFLRDGRLFLTGRRKNMVIVNGANFPAHEIEAVVEQVPGVVPACSAVAGVPDEDTGTDALVVFFVPGTDDVPALVDAIRSALARDLALRPTYVVPVTSREFPRHNGGKVQRERLLEGWREGLFDDRCYGGGTDGVAPDEAPDSEASVPALAVVWEPADARLRQRPDGPLVACVSGDVPDWLPVSTTAQIVVGPDAVELASALERAFATAGEGPTDEGAVPQVLFVAASDPATAPADGDAGVLSEFLAVASAVARIRPDAELTVLTRGAVPAAPGDTVVPGRTGLTALVRTARSERLLARTALIDAPADAGAAELAALATVRHSGDVIAVRDGRPLQQRLRAVPLPEVFDVPADVLPRGGTCLITGGLGGLGRAVAEHLVVTHGARLLIVGRTPQERLDTGAREALEVLHAIGEVRYRTADAADPDALAGAVAEAEASWGCGLDLVLHLAGAAVAPQWESLTDHELRAESAQWLATMLHPKAGGCAALDGVLATRPDTAVVLYSSVNGLFGGTGFGAYAAANAVLDGWAQRWAAAGRRAQSLAWSMWDGPGMNQGSPLVAAGRHRGLTLIDPTRGTLALLGALHAGPVHLLIGADPANEQIKPLLAADQLGGGTVAVAVVPASDTDPQQVRAAVSAQLADRGIFARVVVTSRIERDRSGTPDPAAVLAAVGAGGASYLPPEGRLEALLAEAAAEVLGVARVGRDDSFFSLGCDSIRAVQLAEALSGQLDSPVSVGSLYESPTVRSLAARIAG</sequence>
<proteinExistence type="inferred from homology"/>
<dbReference type="PANTHER" id="PTHR22754:SF32">
    <property type="entry name" value="DISCO-INTERACTING PROTEIN 2"/>
    <property type="match status" value="1"/>
</dbReference>
<dbReference type="InterPro" id="IPR036291">
    <property type="entry name" value="NAD(P)-bd_dom_sf"/>
</dbReference>
<name>B4XY94_STREG</name>
<accession>B4XY94</accession>
<dbReference type="GO" id="GO:0031177">
    <property type="term" value="F:phosphopantetheine binding"/>
    <property type="evidence" value="ECO:0007669"/>
    <property type="project" value="InterPro"/>
</dbReference>
<evidence type="ECO:0000256" key="1">
    <source>
        <dbReference type="ARBA" id="ARBA00006432"/>
    </source>
</evidence>
<dbReference type="Gene3D" id="1.10.1200.10">
    <property type="entry name" value="ACP-like"/>
    <property type="match status" value="1"/>
</dbReference>
<dbReference type="SMART" id="SM00823">
    <property type="entry name" value="PKS_PP"/>
    <property type="match status" value="1"/>
</dbReference>
<dbReference type="Pfam" id="PF13193">
    <property type="entry name" value="AMP-binding_C"/>
    <property type="match status" value="1"/>
</dbReference>
<keyword evidence="3" id="KW-0597">Phosphoprotein</keyword>
<feature type="region of interest" description="Disordered" evidence="4">
    <location>
        <begin position="41"/>
        <end position="83"/>
    </location>
</feature>
<dbReference type="PANTHER" id="PTHR22754">
    <property type="entry name" value="DISCO-INTERACTING PROTEIN 2 DIP2 -RELATED"/>
    <property type="match status" value="1"/>
</dbReference>
<feature type="domain" description="Carrier" evidence="5">
    <location>
        <begin position="1190"/>
        <end position="1263"/>
    </location>
</feature>
<dbReference type="Pfam" id="PF08659">
    <property type="entry name" value="KR"/>
    <property type="match status" value="1"/>
</dbReference>
<dbReference type="SUPFAM" id="SSF56801">
    <property type="entry name" value="Acetyl-CoA synthetase-like"/>
    <property type="match status" value="2"/>
</dbReference>
<reference evidence="6" key="1">
    <citation type="journal article" date="2008" name="Chem. Biol.">
        <title>Characterization of the azinomycin B biosynthetic gene cluster revealing a different iterative type I polyketide synthase for naphthoate biosynthesis.</title>
        <authorList>
            <person name="Zhao Q."/>
            <person name="He Q."/>
            <person name="Ding W."/>
            <person name="Tang M."/>
            <person name="Kang Q."/>
            <person name="Yu Y."/>
            <person name="Deng W."/>
            <person name="Zhang Q."/>
            <person name="Fang J."/>
            <person name="Tang G."/>
            <person name="Liu W."/>
        </authorList>
    </citation>
    <scope>NUCLEOTIDE SEQUENCE</scope>
    <source>
        <strain evidence="6">NRRL 2485</strain>
    </source>
</reference>
<dbReference type="PROSITE" id="PS50075">
    <property type="entry name" value="CARRIER"/>
    <property type="match status" value="1"/>
</dbReference>
<evidence type="ECO:0000313" key="6">
    <source>
        <dbReference type="EMBL" id="ABY83140.1"/>
    </source>
</evidence>
<dbReference type="EMBL" id="EU240558">
    <property type="protein sequence ID" value="ABY83140.1"/>
    <property type="molecule type" value="Genomic_DNA"/>
</dbReference>
<gene>
    <name evidence="6" type="primary">azi1</name>
</gene>
<dbReference type="SUPFAM" id="SSF47336">
    <property type="entry name" value="ACP-like"/>
    <property type="match status" value="1"/>
</dbReference>
<protein>
    <submittedName>
        <fullName evidence="6">Azi1</fullName>
    </submittedName>
</protein>
<dbReference type="InterPro" id="IPR013968">
    <property type="entry name" value="PKS_KR"/>
</dbReference>
<dbReference type="GO" id="GO:0017000">
    <property type="term" value="P:antibiotic biosynthetic process"/>
    <property type="evidence" value="ECO:0007669"/>
    <property type="project" value="UniProtKB-ARBA"/>
</dbReference>
<evidence type="ECO:0000256" key="2">
    <source>
        <dbReference type="ARBA" id="ARBA00022450"/>
    </source>
</evidence>
<evidence type="ECO:0000259" key="5">
    <source>
        <dbReference type="PROSITE" id="PS50075"/>
    </source>
</evidence>
<dbReference type="SMART" id="SM01294">
    <property type="entry name" value="PKS_PP_betabranch"/>
    <property type="match status" value="1"/>
</dbReference>
<dbReference type="AlphaFoldDB" id="B4XY94"/>
<organism evidence="6">
    <name type="scientific">Streptomyces sahachiroi</name>
    <dbReference type="NCBI Taxonomy" id="285525"/>
    <lineage>
        <taxon>Bacteria</taxon>
        <taxon>Bacillati</taxon>
        <taxon>Actinomycetota</taxon>
        <taxon>Actinomycetes</taxon>
        <taxon>Kitasatosporales</taxon>
        <taxon>Streptomycetaceae</taxon>
        <taxon>Streptomyces</taxon>
    </lineage>
</organism>
<comment type="similarity">
    <text evidence="1">Belongs to the ATP-dependent AMP-binding enzyme family.</text>
</comment>
<dbReference type="Gene3D" id="3.40.50.720">
    <property type="entry name" value="NAD(P)-binding Rossmann-like Domain"/>
    <property type="match status" value="1"/>
</dbReference>
<dbReference type="InterPro" id="IPR036736">
    <property type="entry name" value="ACP-like_sf"/>
</dbReference>
<dbReference type="Pfam" id="PF00550">
    <property type="entry name" value="PP-binding"/>
    <property type="match status" value="1"/>
</dbReference>
<dbReference type="SMART" id="SM00822">
    <property type="entry name" value="PKS_KR"/>
    <property type="match status" value="1"/>
</dbReference>
<dbReference type="InterPro" id="IPR020806">
    <property type="entry name" value="PKS_PP-bd"/>
</dbReference>
<dbReference type="Gene3D" id="3.30.300.30">
    <property type="match status" value="1"/>
</dbReference>
<dbReference type="Gene3D" id="3.40.50.12780">
    <property type="entry name" value="N-terminal domain of ligase-like"/>
    <property type="match status" value="1"/>
</dbReference>
<dbReference type="InterPro" id="IPR057326">
    <property type="entry name" value="KR_dom"/>
</dbReference>
<dbReference type="InterPro" id="IPR000873">
    <property type="entry name" value="AMP-dep_synth/lig_dom"/>
</dbReference>
<evidence type="ECO:0000256" key="4">
    <source>
        <dbReference type="SAM" id="MobiDB-lite"/>
    </source>
</evidence>
<dbReference type="InterPro" id="IPR009081">
    <property type="entry name" value="PP-bd_ACP"/>
</dbReference>
<keyword evidence="2" id="KW-0596">Phosphopantetheine</keyword>
<dbReference type="SUPFAM" id="SSF51735">
    <property type="entry name" value="NAD(P)-binding Rossmann-fold domains"/>
    <property type="match status" value="2"/>
</dbReference>
<evidence type="ECO:0000256" key="3">
    <source>
        <dbReference type="ARBA" id="ARBA00022553"/>
    </source>
</evidence>